<dbReference type="OMA" id="CRQLMKK"/>
<protein>
    <recommendedName>
        <fullName evidence="5">Short-chain dehydrogenase/reductase</fullName>
        <ecNumber evidence="5">1.1.1.-</ecNumber>
    </recommendedName>
</protein>
<dbReference type="PRINTS" id="PR00081">
    <property type="entry name" value="GDHRDH"/>
</dbReference>
<dbReference type="CDD" id="cd05324">
    <property type="entry name" value="carb_red_PTCR-like_SDR_c"/>
    <property type="match status" value="1"/>
</dbReference>
<dbReference type="GO" id="GO:0016020">
    <property type="term" value="C:membrane"/>
    <property type="evidence" value="ECO:0007669"/>
    <property type="project" value="TreeGrafter"/>
</dbReference>
<dbReference type="GO" id="GO:0016616">
    <property type="term" value="F:oxidoreductase activity, acting on the CH-OH group of donors, NAD or NADP as acceptor"/>
    <property type="evidence" value="ECO:0007669"/>
    <property type="project" value="InterPro"/>
</dbReference>
<dbReference type="InterPro" id="IPR036291">
    <property type="entry name" value="NAD(P)-bd_dom_sf"/>
</dbReference>
<dbReference type="PhylomeDB" id="A0A068UKM9"/>
<dbReference type="PANTHER" id="PTHR43490">
    <property type="entry name" value="(+)-NEOMENTHOL DEHYDROGENASE"/>
    <property type="match status" value="1"/>
</dbReference>
<dbReference type="FunFam" id="3.40.50.720:FF:000312">
    <property type="entry name" value="(+)-neomenthol dehydrogenase"/>
    <property type="match status" value="1"/>
</dbReference>
<name>A0A068UKM9_COFCA</name>
<evidence type="ECO:0000256" key="2">
    <source>
        <dbReference type="ARBA" id="ARBA00022857"/>
    </source>
</evidence>
<dbReference type="InterPro" id="IPR045313">
    <property type="entry name" value="CBR1-like"/>
</dbReference>
<dbReference type="InterPro" id="IPR002347">
    <property type="entry name" value="SDR_fam"/>
</dbReference>
<reference evidence="7" key="1">
    <citation type="journal article" date="2014" name="Science">
        <title>The coffee genome provides insight into the convergent evolution of caffeine biosynthesis.</title>
        <authorList>
            <person name="Denoeud F."/>
            <person name="Carretero-Paulet L."/>
            <person name="Dereeper A."/>
            <person name="Droc G."/>
            <person name="Guyot R."/>
            <person name="Pietrella M."/>
            <person name="Zheng C."/>
            <person name="Alberti A."/>
            <person name="Anthony F."/>
            <person name="Aprea G."/>
            <person name="Aury J.M."/>
            <person name="Bento P."/>
            <person name="Bernard M."/>
            <person name="Bocs S."/>
            <person name="Campa C."/>
            <person name="Cenci A."/>
            <person name="Combes M.C."/>
            <person name="Crouzillat D."/>
            <person name="Da Silva C."/>
            <person name="Daddiego L."/>
            <person name="De Bellis F."/>
            <person name="Dussert S."/>
            <person name="Garsmeur O."/>
            <person name="Gayraud T."/>
            <person name="Guignon V."/>
            <person name="Jahn K."/>
            <person name="Jamilloux V."/>
            <person name="Joet T."/>
            <person name="Labadie K."/>
            <person name="Lan T."/>
            <person name="Leclercq J."/>
            <person name="Lepelley M."/>
            <person name="Leroy T."/>
            <person name="Li L.T."/>
            <person name="Librado P."/>
            <person name="Lopez L."/>
            <person name="Munoz A."/>
            <person name="Noel B."/>
            <person name="Pallavicini A."/>
            <person name="Perrotta G."/>
            <person name="Poncet V."/>
            <person name="Pot D."/>
            <person name="Priyono X."/>
            <person name="Rigoreau M."/>
            <person name="Rouard M."/>
            <person name="Rozas J."/>
            <person name="Tranchant-Dubreuil C."/>
            <person name="VanBuren R."/>
            <person name="Zhang Q."/>
            <person name="Andrade A.C."/>
            <person name="Argout X."/>
            <person name="Bertrand B."/>
            <person name="de Kochko A."/>
            <person name="Graziosi G."/>
            <person name="Henry R.J."/>
            <person name="Jayarama X."/>
            <person name="Ming R."/>
            <person name="Nagai C."/>
            <person name="Rounsley S."/>
            <person name="Sankoff D."/>
            <person name="Giuliano G."/>
            <person name="Albert V.A."/>
            <person name="Wincker P."/>
            <person name="Lashermes P."/>
        </authorList>
    </citation>
    <scope>NUCLEOTIDE SEQUENCE [LARGE SCALE GENOMIC DNA]</scope>
    <source>
        <strain evidence="7">cv. DH200-94</strain>
    </source>
</reference>
<comment type="similarity">
    <text evidence="1 4">Belongs to the short-chain dehydrogenases/reductases (SDR) family.</text>
</comment>
<dbReference type="OrthoDB" id="1933717at2759"/>
<dbReference type="Pfam" id="PF00106">
    <property type="entry name" value="adh_short"/>
    <property type="match status" value="2"/>
</dbReference>
<dbReference type="EC" id="1.1.1.-" evidence="5"/>
<organism evidence="6 7">
    <name type="scientific">Coffea canephora</name>
    <name type="common">Robusta coffee</name>
    <dbReference type="NCBI Taxonomy" id="49390"/>
    <lineage>
        <taxon>Eukaryota</taxon>
        <taxon>Viridiplantae</taxon>
        <taxon>Streptophyta</taxon>
        <taxon>Embryophyta</taxon>
        <taxon>Tracheophyta</taxon>
        <taxon>Spermatophyta</taxon>
        <taxon>Magnoliopsida</taxon>
        <taxon>eudicotyledons</taxon>
        <taxon>Gunneridae</taxon>
        <taxon>Pentapetalae</taxon>
        <taxon>asterids</taxon>
        <taxon>lamiids</taxon>
        <taxon>Gentianales</taxon>
        <taxon>Rubiaceae</taxon>
        <taxon>Ixoroideae</taxon>
        <taxon>Gardenieae complex</taxon>
        <taxon>Bertiereae - Coffeeae clade</taxon>
        <taxon>Coffeeae</taxon>
        <taxon>Coffea</taxon>
    </lineage>
</organism>
<evidence type="ECO:0000313" key="7">
    <source>
        <dbReference type="Proteomes" id="UP000295252"/>
    </source>
</evidence>
<dbReference type="STRING" id="49390.A0A068UKM9"/>
<gene>
    <name evidence="6" type="ORF">GSCOC_T00027973001</name>
</gene>
<dbReference type="Gene3D" id="3.40.50.720">
    <property type="entry name" value="NAD(P)-binding Rossmann-like Domain"/>
    <property type="match status" value="1"/>
</dbReference>
<keyword evidence="2 5" id="KW-0521">NADP</keyword>
<evidence type="ECO:0000256" key="1">
    <source>
        <dbReference type="ARBA" id="ARBA00006484"/>
    </source>
</evidence>
<dbReference type="Gramene" id="CDP08857">
    <property type="protein sequence ID" value="CDP08857"/>
    <property type="gene ID" value="GSCOC_T00027973001"/>
</dbReference>
<dbReference type="AlphaFoldDB" id="A0A068UKM9"/>
<dbReference type="InParanoid" id="A0A068UKM9"/>
<dbReference type="EMBL" id="HG739119">
    <property type="protein sequence ID" value="CDP08857.1"/>
    <property type="molecule type" value="Genomic_DNA"/>
</dbReference>
<evidence type="ECO:0000256" key="5">
    <source>
        <dbReference type="RuleBase" id="RU369024"/>
    </source>
</evidence>
<evidence type="ECO:0000313" key="6">
    <source>
        <dbReference type="EMBL" id="CDP08857.1"/>
    </source>
</evidence>
<keyword evidence="3 5" id="KW-0560">Oxidoreductase</keyword>
<dbReference type="PANTHER" id="PTHR43490:SF98">
    <property type="entry name" value="OS02G0640600 PROTEIN"/>
    <property type="match status" value="1"/>
</dbReference>
<accession>A0A068UKM9</accession>
<proteinExistence type="inferred from homology"/>
<dbReference type="Proteomes" id="UP000295252">
    <property type="component" value="Chromosome IV"/>
</dbReference>
<dbReference type="PRINTS" id="PR00080">
    <property type="entry name" value="SDRFAMILY"/>
</dbReference>
<dbReference type="SUPFAM" id="SSF51735">
    <property type="entry name" value="NAD(P)-binding Rossmann-fold domains"/>
    <property type="match status" value="1"/>
</dbReference>
<keyword evidence="7" id="KW-1185">Reference proteome</keyword>
<sequence>MAEAITSHAQKRCAVVTGGNKGIGFEICKQLASQGILVVLTARDVKKGNEAFEKLKDSGLSENVVFHQLDVVEPASIASLVDFIESHFGKLDILVNNAGAAGLMVEGDVSIIKEIIMADDLKVAGQEVPEIKADAKLIQTYDLAEGSLQTNYYGVKQMIEAFIPLLQLSSSPRIVNVSSLLGRLELLSHQWAVEVLGDGESLTEERVDKVVTEFLKDFKDGTAEAKCWPATFTAYKVSKAAINAYTRILAKKYPTICINCVCPGYCKTDITCNTGFSTAAEGAEGPVKLALLPDGGPSGLFFSRKEVTTY</sequence>
<evidence type="ECO:0000256" key="4">
    <source>
        <dbReference type="RuleBase" id="RU000363"/>
    </source>
</evidence>
<evidence type="ECO:0000256" key="3">
    <source>
        <dbReference type="ARBA" id="ARBA00023002"/>
    </source>
</evidence>